<dbReference type="RefSeq" id="WP_073326482.1">
    <property type="nucleotide sequence ID" value="NZ_FQYO01000001.1"/>
</dbReference>
<dbReference type="OrthoDB" id="9767239at2"/>
<dbReference type="NCBIfam" id="TIGR01840">
    <property type="entry name" value="esterase_phb"/>
    <property type="match status" value="1"/>
</dbReference>
<dbReference type="InterPro" id="IPR010126">
    <property type="entry name" value="Esterase_phb"/>
</dbReference>
<sequence>MTDFKETMRKSLALTRAGNPASATRLIQESLLRSSPDAKPASSRPAIGSATDHARRRNTRSADADVEDAEILDETPSVRATRSPPASRAPGSQGRSTSAADAAAAPTRLERRRHDCAYGMRDYLLFVPSGDITGIIVMLHGCTQTAEDFSRGTGMNEAAGPAGFIVIWPEQGRAYNGSLCWNWFRGSDQAASGGEPALLADLVRTIAREHGVAEGRSFAAGLSAGGAMAAILGQTHPELFAAIGVHSGLAPCSAHDAVSAFGAMRGDPAPSARPLGRPCIVFQGLADHTVAPVNAHRLTGPLIEVETRDHTGPGRTYRTTRGQSGVGQAVELWEIEGAGHAWAGGKAGSSYTDPSGPNASIEMVRFFSTQVT</sequence>
<evidence type="ECO:0000313" key="4">
    <source>
        <dbReference type="EMBL" id="SHI44205.1"/>
    </source>
</evidence>
<keyword evidence="5" id="KW-1185">Reference proteome</keyword>
<reference evidence="4 5" key="1">
    <citation type="submission" date="2016-11" db="EMBL/GenBank/DDBJ databases">
        <authorList>
            <person name="Jaros S."/>
            <person name="Januszkiewicz K."/>
            <person name="Wedrychowicz H."/>
        </authorList>
    </citation>
    <scope>NUCLEOTIDE SEQUENCE [LARGE SCALE GENOMIC DNA]</scope>
    <source>
        <strain evidence="4 5">DSM 100565</strain>
    </source>
</reference>
<proteinExistence type="predicted"/>
<feature type="region of interest" description="Disordered" evidence="3">
    <location>
        <begin position="1"/>
        <end position="108"/>
    </location>
</feature>
<organism evidence="4 5">
    <name type="scientific">Wenxinia saemankumensis</name>
    <dbReference type="NCBI Taxonomy" id="1447782"/>
    <lineage>
        <taxon>Bacteria</taxon>
        <taxon>Pseudomonadati</taxon>
        <taxon>Pseudomonadota</taxon>
        <taxon>Alphaproteobacteria</taxon>
        <taxon>Rhodobacterales</taxon>
        <taxon>Roseobacteraceae</taxon>
        <taxon>Wenxinia</taxon>
    </lineage>
</organism>
<accession>A0A1M6B671</accession>
<evidence type="ECO:0000256" key="1">
    <source>
        <dbReference type="ARBA" id="ARBA00022729"/>
    </source>
</evidence>
<evidence type="ECO:0000256" key="3">
    <source>
        <dbReference type="SAM" id="MobiDB-lite"/>
    </source>
</evidence>
<dbReference type="SUPFAM" id="SSF53474">
    <property type="entry name" value="alpha/beta-Hydrolases"/>
    <property type="match status" value="2"/>
</dbReference>
<dbReference type="Pfam" id="PF10503">
    <property type="entry name" value="Esterase_PHB"/>
    <property type="match status" value="1"/>
</dbReference>
<feature type="compositionally biased region" description="Acidic residues" evidence="3">
    <location>
        <begin position="64"/>
        <end position="73"/>
    </location>
</feature>
<dbReference type="STRING" id="1447782.SAMN05444417_0800"/>
<feature type="compositionally biased region" description="Polar residues" evidence="3">
    <location>
        <begin position="21"/>
        <end position="33"/>
    </location>
</feature>
<evidence type="ECO:0000313" key="5">
    <source>
        <dbReference type="Proteomes" id="UP000184292"/>
    </source>
</evidence>
<keyword evidence="1" id="KW-0732">Signal</keyword>
<dbReference type="AlphaFoldDB" id="A0A1M6B671"/>
<dbReference type="InterPro" id="IPR029058">
    <property type="entry name" value="AB_hydrolase_fold"/>
</dbReference>
<dbReference type="PANTHER" id="PTHR43037:SF1">
    <property type="entry name" value="BLL1128 PROTEIN"/>
    <property type="match status" value="1"/>
</dbReference>
<dbReference type="EMBL" id="FQYO01000001">
    <property type="protein sequence ID" value="SHI44205.1"/>
    <property type="molecule type" value="Genomic_DNA"/>
</dbReference>
<gene>
    <name evidence="4" type="ORF">SAMN05444417_0800</name>
</gene>
<dbReference type="Proteomes" id="UP000184292">
    <property type="component" value="Unassembled WGS sequence"/>
</dbReference>
<dbReference type="Gene3D" id="3.40.50.1820">
    <property type="entry name" value="alpha/beta hydrolase"/>
    <property type="match status" value="1"/>
</dbReference>
<protein>
    <submittedName>
        <fullName evidence="4">Esterase, PHB depolymerase family</fullName>
    </submittedName>
</protein>
<keyword evidence="2" id="KW-0378">Hydrolase</keyword>
<dbReference type="InterPro" id="IPR050955">
    <property type="entry name" value="Plant_Biomass_Hydrol_Est"/>
</dbReference>
<dbReference type="GO" id="GO:0005576">
    <property type="term" value="C:extracellular region"/>
    <property type="evidence" value="ECO:0007669"/>
    <property type="project" value="InterPro"/>
</dbReference>
<name>A0A1M6B671_9RHOB</name>
<dbReference type="PANTHER" id="PTHR43037">
    <property type="entry name" value="UNNAMED PRODUCT-RELATED"/>
    <property type="match status" value="1"/>
</dbReference>
<dbReference type="GO" id="GO:0016787">
    <property type="term" value="F:hydrolase activity"/>
    <property type="evidence" value="ECO:0007669"/>
    <property type="project" value="UniProtKB-KW"/>
</dbReference>
<evidence type="ECO:0000256" key="2">
    <source>
        <dbReference type="ARBA" id="ARBA00022801"/>
    </source>
</evidence>